<evidence type="ECO:0000256" key="6">
    <source>
        <dbReference type="SAM" id="MobiDB-lite"/>
    </source>
</evidence>
<dbReference type="GO" id="GO:0034399">
    <property type="term" value="C:nuclear periphery"/>
    <property type="evidence" value="ECO:0007669"/>
    <property type="project" value="TreeGrafter"/>
</dbReference>
<feature type="region of interest" description="Disordered" evidence="6">
    <location>
        <begin position="111"/>
        <end position="239"/>
    </location>
</feature>
<keyword evidence="3" id="KW-0690">Ribosome biogenesis</keyword>
<evidence type="ECO:0000256" key="4">
    <source>
        <dbReference type="ARBA" id="ARBA00023054"/>
    </source>
</evidence>
<dbReference type="PANTHER" id="PTHR13028:SF0">
    <property type="entry name" value="RRNA-PROCESSING PROTEIN EBP2-RELATED"/>
    <property type="match status" value="1"/>
</dbReference>
<comment type="similarity">
    <text evidence="2">Belongs to the EBP2 family.</text>
</comment>
<dbReference type="GO" id="GO:0005730">
    <property type="term" value="C:nucleolus"/>
    <property type="evidence" value="ECO:0007669"/>
    <property type="project" value="UniProtKB-SubCell"/>
</dbReference>
<dbReference type="PANTHER" id="PTHR13028">
    <property type="entry name" value="RRNA PROCESSING PROTEIN EBNA1-BINDING PROTEIN-RELATED"/>
    <property type="match status" value="1"/>
</dbReference>
<dbReference type="GO" id="GO:0006364">
    <property type="term" value="P:rRNA processing"/>
    <property type="evidence" value="ECO:0007669"/>
    <property type="project" value="TreeGrafter"/>
</dbReference>
<comment type="caution">
    <text evidence="7">The sequence shown here is derived from an EMBL/GenBank/DDBJ whole genome shotgun (WGS) entry which is preliminary data.</text>
</comment>
<dbReference type="Pfam" id="PF05890">
    <property type="entry name" value="Ebp2"/>
    <property type="match status" value="1"/>
</dbReference>
<reference evidence="7 8" key="1">
    <citation type="submission" date="2023-03" db="EMBL/GenBank/DDBJ databases">
        <title>Genome sequence of Lichtheimia ornata CBS 291.66.</title>
        <authorList>
            <person name="Mohabir J.T."/>
            <person name="Shea T.P."/>
            <person name="Kurbessoian T."/>
            <person name="Berby B."/>
            <person name="Fontaine J."/>
            <person name="Livny J."/>
            <person name="Gnirke A."/>
            <person name="Stajich J.E."/>
            <person name="Cuomo C.A."/>
        </authorList>
    </citation>
    <scope>NUCLEOTIDE SEQUENCE [LARGE SCALE GENOMIC DNA]</scope>
    <source>
        <strain evidence="7">CBS 291.66</strain>
    </source>
</reference>
<comment type="subcellular location">
    <subcellularLocation>
        <location evidence="1">Nucleus</location>
        <location evidence="1">Nucleolus</location>
    </subcellularLocation>
</comment>
<feature type="compositionally biased region" description="Basic and acidic residues" evidence="6">
    <location>
        <begin position="120"/>
        <end position="129"/>
    </location>
</feature>
<evidence type="ECO:0000256" key="3">
    <source>
        <dbReference type="ARBA" id="ARBA00022517"/>
    </source>
</evidence>
<feature type="compositionally biased region" description="Basic residues" evidence="6">
    <location>
        <begin position="218"/>
        <end position="239"/>
    </location>
</feature>
<protein>
    <submittedName>
        <fullName evidence="7">Uncharacterized protein</fullName>
    </submittedName>
</protein>
<keyword evidence="5" id="KW-0539">Nucleus</keyword>
<dbReference type="InterPro" id="IPR008610">
    <property type="entry name" value="Ebp2"/>
</dbReference>
<dbReference type="GO" id="GO:0030687">
    <property type="term" value="C:preribosome, large subunit precursor"/>
    <property type="evidence" value="ECO:0007669"/>
    <property type="project" value="TreeGrafter"/>
</dbReference>
<dbReference type="RefSeq" id="XP_058345453.1">
    <property type="nucleotide sequence ID" value="XM_058483655.1"/>
</dbReference>
<dbReference type="AlphaFoldDB" id="A0AAD7V928"/>
<dbReference type="GeneID" id="83210999"/>
<evidence type="ECO:0000313" key="7">
    <source>
        <dbReference type="EMBL" id="KAJ8660540.1"/>
    </source>
</evidence>
<feature type="compositionally biased region" description="Basic and acidic residues" evidence="6">
    <location>
        <begin position="142"/>
        <end position="159"/>
    </location>
</feature>
<sequence>MTDQDPYVVEAYTDEWGIPLEQLNESDIDDEDGDMILEQHLTVYNEAAMTRLLDDFKVDDDLEPFERVSVTTAEPVHIKDVFDDLSREEAFYNQALDAARSVLKQTKEHDVPFLPPVDNTEPKIRDRQAKQAAKAAKPGKKAAAEKEAAATEELIDKVKLAKRKRKDAREDDFMLDAVDFDPEDMEDNDRKNKYKRNSPNVKLNRMGKQSKKQPQSQQKRKSPKGRPGKARRMAMRNRR</sequence>
<evidence type="ECO:0000256" key="2">
    <source>
        <dbReference type="ARBA" id="ARBA00007336"/>
    </source>
</evidence>
<dbReference type="Proteomes" id="UP001234581">
    <property type="component" value="Unassembled WGS sequence"/>
</dbReference>
<evidence type="ECO:0000256" key="1">
    <source>
        <dbReference type="ARBA" id="ARBA00004604"/>
    </source>
</evidence>
<dbReference type="EMBL" id="JARTCD010000012">
    <property type="protein sequence ID" value="KAJ8660540.1"/>
    <property type="molecule type" value="Genomic_DNA"/>
</dbReference>
<dbReference type="GO" id="GO:0042273">
    <property type="term" value="P:ribosomal large subunit biogenesis"/>
    <property type="evidence" value="ECO:0007669"/>
    <property type="project" value="TreeGrafter"/>
</dbReference>
<keyword evidence="4" id="KW-0175">Coiled coil</keyword>
<feature type="compositionally biased region" description="Acidic residues" evidence="6">
    <location>
        <begin position="178"/>
        <end position="187"/>
    </location>
</feature>
<gene>
    <name evidence="7" type="ORF">O0I10_003586</name>
</gene>
<evidence type="ECO:0000256" key="5">
    <source>
        <dbReference type="ARBA" id="ARBA00023242"/>
    </source>
</evidence>
<proteinExistence type="inferred from homology"/>
<keyword evidence="8" id="KW-1185">Reference proteome</keyword>
<evidence type="ECO:0000313" key="8">
    <source>
        <dbReference type="Proteomes" id="UP001234581"/>
    </source>
</evidence>
<organism evidence="7 8">
    <name type="scientific">Lichtheimia ornata</name>
    <dbReference type="NCBI Taxonomy" id="688661"/>
    <lineage>
        <taxon>Eukaryota</taxon>
        <taxon>Fungi</taxon>
        <taxon>Fungi incertae sedis</taxon>
        <taxon>Mucoromycota</taxon>
        <taxon>Mucoromycotina</taxon>
        <taxon>Mucoromycetes</taxon>
        <taxon>Mucorales</taxon>
        <taxon>Lichtheimiaceae</taxon>
        <taxon>Lichtheimia</taxon>
    </lineage>
</organism>
<accession>A0AAD7V928</accession>
<name>A0AAD7V928_9FUNG</name>